<dbReference type="GO" id="GO:0016616">
    <property type="term" value="F:oxidoreductase activity, acting on the CH-OH group of donors, NAD or NADP as acceptor"/>
    <property type="evidence" value="ECO:0007669"/>
    <property type="project" value="UniProtKB-ARBA"/>
</dbReference>
<dbReference type="Pfam" id="PF00106">
    <property type="entry name" value="adh_short"/>
    <property type="match status" value="1"/>
</dbReference>
<dbReference type="SUPFAM" id="SSF51735">
    <property type="entry name" value="NAD(P)-binding Rossmann-fold domains"/>
    <property type="match status" value="1"/>
</dbReference>
<proteinExistence type="inferred from homology"/>
<dbReference type="PRINTS" id="PR00081">
    <property type="entry name" value="GDHRDH"/>
</dbReference>
<keyword evidence="2" id="KW-0521">NADP</keyword>
<dbReference type="AlphaFoldDB" id="A0A4P6K478"/>
<evidence type="ECO:0000256" key="2">
    <source>
        <dbReference type="ARBA" id="ARBA00022857"/>
    </source>
</evidence>
<evidence type="ECO:0000256" key="1">
    <source>
        <dbReference type="ARBA" id="ARBA00006484"/>
    </source>
</evidence>
<dbReference type="PANTHER" id="PTHR43618">
    <property type="entry name" value="7-ALPHA-HYDROXYSTEROID DEHYDROGENASE"/>
    <property type="match status" value="1"/>
</dbReference>
<dbReference type="InterPro" id="IPR036291">
    <property type="entry name" value="NAD(P)-bd_dom_sf"/>
</dbReference>
<dbReference type="InterPro" id="IPR052178">
    <property type="entry name" value="Sec_Metab_Biosynth_SDR"/>
</dbReference>
<dbReference type="NCBIfam" id="NF006132">
    <property type="entry name" value="PRK08277.1"/>
    <property type="match status" value="1"/>
</dbReference>
<evidence type="ECO:0000256" key="3">
    <source>
        <dbReference type="ARBA" id="ARBA00023002"/>
    </source>
</evidence>
<dbReference type="InterPro" id="IPR020904">
    <property type="entry name" value="Sc_DH/Rdtase_CS"/>
</dbReference>
<dbReference type="GO" id="GO:0005975">
    <property type="term" value="P:carbohydrate metabolic process"/>
    <property type="evidence" value="ECO:0007669"/>
    <property type="project" value="UniProtKB-ARBA"/>
</dbReference>
<dbReference type="OrthoDB" id="9803333at2"/>
<accession>A0A4P6K478</accession>
<dbReference type="KEGG" id="kbs:EPA93_46475"/>
<protein>
    <submittedName>
        <fullName evidence="5">SDR family NAD(P)-dependent oxidoreductase</fullName>
    </submittedName>
</protein>
<organism evidence="5 6">
    <name type="scientific">Ktedonosporobacter rubrisoli</name>
    <dbReference type="NCBI Taxonomy" id="2509675"/>
    <lineage>
        <taxon>Bacteria</taxon>
        <taxon>Bacillati</taxon>
        <taxon>Chloroflexota</taxon>
        <taxon>Ktedonobacteria</taxon>
        <taxon>Ktedonobacterales</taxon>
        <taxon>Ktedonosporobacteraceae</taxon>
        <taxon>Ktedonosporobacter</taxon>
    </lineage>
</organism>
<dbReference type="PRINTS" id="PR00080">
    <property type="entry name" value="SDRFAMILY"/>
</dbReference>
<comment type="similarity">
    <text evidence="1 4">Belongs to the short-chain dehydrogenases/reductases (SDR) family.</text>
</comment>
<dbReference type="Gene3D" id="3.40.50.720">
    <property type="entry name" value="NAD(P)-binding Rossmann-like Domain"/>
    <property type="match status" value="1"/>
</dbReference>
<keyword evidence="3" id="KW-0560">Oxidoreductase</keyword>
<dbReference type="FunFam" id="3.40.50.720:FF:000240">
    <property type="entry name" value="SDR family oxidoreductase"/>
    <property type="match status" value="1"/>
</dbReference>
<gene>
    <name evidence="5" type="ORF">EPA93_46475</name>
</gene>
<dbReference type="InterPro" id="IPR002347">
    <property type="entry name" value="SDR_fam"/>
</dbReference>
<reference evidence="5 6" key="1">
    <citation type="submission" date="2019-01" db="EMBL/GenBank/DDBJ databases">
        <title>Ktedonosporobacter rubrisoli SCAWS-G2.</title>
        <authorList>
            <person name="Huang Y."/>
            <person name="Yan B."/>
        </authorList>
    </citation>
    <scope>NUCLEOTIDE SEQUENCE [LARGE SCALE GENOMIC DNA]</scope>
    <source>
        <strain evidence="5 6">SCAWS-G2</strain>
    </source>
</reference>
<evidence type="ECO:0000256" key="4">
    <source>
        <dbReference type="RuleBase" id="RU000363"/>
    </source>
</evidence>
<dbReference type="EMBL" id="CP035758">
    <property type="protein sequence ID" value="QBD83019.1"/>
    <property type="molecule type" value="Genomic_DNA"/>
</dbReference>
<name>A0A4P6K478_KTERU</name>
<dbReference type="RefSeq" id="WP_129894087.1">
    <property type="nucleotide sequence ID" value="NZ_CP035758.1"/>
</dbReference>
<keyword evidence="6" id="KW-1185">Reference proteome</keyword>
<dbReference type="Proteomes" id="UP000290365">
    <property type="component" value="Chromosome"/>
</dbReference>
<evidence type="ECO:0000313" key="6">
    <source>
        <dbReference type="Proteomes" id="UP000290365"/>
    </source>
</evidence>
<evidence type="ECO:0000313" key="5">
    <source>
        <dbReference type="EMBL" id="QBD83019.1"/>
    </source>
</evidence>
<dbReference type="PROSITE" id="PS00061">
    <property type="entry name" value="ADH_SHORT"/>
    <property type="match status" value="1"/>
</dbReference>
<sequence length="275" mass="28625">MPNHHTLFDVQGQVAVITGGSGVLGRTMALGLAQAGVKVVVIGRHAETAAKVAEEIGAAGGEAIGIACDVTARAALERALEQSIAAFGSIDILVNAAGGNLPQAVTSPERSFFDLTEQAIDEAIRLNFTGTLQACQVFGRGMAERGKGCIVNVASMASLRPLTRTVAYNAAKAAIGNFTQWLAVHMAQEYGSHIRVNAMAPGFFLTEQNRALLTNVEAGTLTPRGQTIIDHTPMRRLGAPEDLVGTLLWLVSPASAFVTGIMIPVDGGFSAFSGV</sequence>
<dbReference type="PANTHER" id="PTHR43618:SF8">
    <property type="entry name" value="7ALPHA-HYDROXYSTEROID DEHYDROGENASE"/>
    <property type="match status" value="1"/>
</dbReference>